<comment type="caution">
    <text evidence="1">The sequence shown here is derived from an EMBL/GenBank/DDBJ whole genome shotgun (WGS) entry which is preliminary data.</text>
</comment>
<dbReference type="EMBL" id="JBAHYK010000568">
    <property type="protein sequence ID" value="KAL0572903.1"/>
    <property type="molecule type" value="Genomic_DNA"/>
</dbReference>
<evidence type="ECO:0000313" key="2">
    <source>
        <dbReference type="Proteomes" id="UP001465976"/>
    </source>
</evidence>
<keyword evidence="2" id="KW-1185">Reference proteome</keyword>
<gene>
    <name evidence="1" type="ORF">V5O48_009072</name>
</gene>
<accession>A0ABR3FCH5</accession>
<evidence type="ECO:0000313" key="1">
    <source>
        <dbReference type="EMBL" id="KAL0572903.1"/>
    </source>
</evidence>
<sequence>MNIVLSPAFFDSYRSLDRDMHELLVKHASTDLCQVRRGRDLLPGQKTVIWEKSEGAAVLRRPDVPPEAAGVIWVDASELGPGGLSLEVMLGELVMRRRSLERKFVVIVGVHTPAEKNRLAPKILSLMAHQRAIVRMCATVEDGLMVLYRWTLAINPYLMVMGNSRLAQEKTVWNAVEFVMRIQGISVVEAKHVVERFPSVKELWEGVKARQIRDDTTAAEPDSIPEWIWDSLVRLIIDSGRRVELKQR</sequence>
<organism evidence="1 2">
    <name type="scientific">Marasmius crinis-equi</name>
    <dbReference type="NCBI Taxonomy" id="585013"/>
    <lineage>
        <taxon>Eukaryota</taxon>
        <taxon>Fungi</taxon>
        <taxon>Dikarya</taxon>
        <taxon>Basidiomycota</taxon>
        <taxon>Agaricomycotina</taxon>
        <taxon>Agaricomycetes</taxon>
        <taxon>Agaricomycetidae</taxon>
        <taxon>Agaricales</taxon>
        <taxon>Marasmiineae</taxon>
        <taxon>Marasmiaceae</taxon>
        <taxon>Marasmius</taxon>
    </lineage>
</organism>
<evidence type="ECO:0008006" key="3">
    <source>
        <dbReference type="Google" id="ProtNLM"/>
    </source>
</evidence>
<name>A0ABR3FCH5_9AGAR</name>
<dbReference type="Proteomes" id="UP001465976">
    <property type="component" value="Unassembled WGS sequence"/>
</dbReference>
<reference evidence="1 2" key="1">
    <citation type="submission" date="2024-02" db="EMBL/GenBank/DDBJ databases">
        <title>A draft genome for the cacao thread blight pathogen Marasmius crinis-equi.</title>
        <authorList>
            <person name="Cohen S.P."/>
            <person name="Baruah I.K."/>
            <person name="Amoako-Attah I."/>
            <person name="Bukari Y."/>
            <person name="Meinhardt L.W."/>
            <person name="Bailey B.A."/>
        </authorList>
    </citation>
    <scope>NUCLEOTIDE SEQUENCE [LARGE SCALE GENOMIC DNA]</scope>
    <source>
        <strain evidence="1 2">GH-76</strain>
    </source>
</reference>
<proteinExistence type="predicted"/>
<protein>
    <recommendedName>
        <fullName evidence="3">ERCC4 domain-containing protein</fullName>
    </recommendedName>
</protein>